<evidence type="ECO:0000313" key="7">
    <source>
        <dbReference type="EMBL" id="KNC85289.1"/>
    </source>
</evidence>
<comment type="cofactor">
    <cofactor evidence="5">
        <name>(R)-lipoate</name>
        <dbReference type="ChEBI" id="CHEBI:83088"/>
    </cofactor>
    <text evidence="5">Binds 1 lipoyl cofactor covalently.</text>
</comment>
<name>A0A0L0G8P9_9EUKA</name>
<feature type="domain" description="Lipoyl-binding" evidence="6">
    <location>
        <begin position="50"/>
        <end position="132"/>
    </location>
</feature>
<dbReference type="AlphaFoldDB" id="A0A0L0G8P9"/>
<evidence type="ECO:0000256" key="3">
    <source>
        <dbReference type="ARBA" id="ARBA00022946"/>
    </source>
</evidence>
<proteinExistence type="inferred from homology"/>
<dbReference type="InterPro" id="IPR003016">
    <property type="entry name" value="2-oxoA_DH_lipoyl-BS"/>
</dbReference>
<keyword evidence="3 5" id="KW-0809">Transit peptide</keyword>
<dbReference type="eggNOG" id="KOG3373">
    <property type="taxonomic scope" value="Eukaryota"/>
</dbReference>
<reference evidence="7 8" key="1">
    <citation type="submission" date="2011-02" db="EMBL/GenBank/DDBJ databases">
        <title>The Genome Sequence of Sphaeroforma arctica JP610.</title>
        <authorList>
            <consortium name="The Broad Institute Genome Sequencing Platform"/>
            <person name="Russ C."/>
            <person name="Cuomo C."/>
            <person name="Young S.K."/>
            <person name="Zeng Q."/>
            <person name="Gargeya S."/>
            <person name="Alvarado L."/>
            <person name="Berlin A."/>
            <person name="Chapman S.B."/>
            <person name="Chen Z."/>
            <person name="Freedman E."/>
            <person name="Gellesch M."/>
            <person name="Goldberg J."/>
            <person name="Griggs A."/>
            <person name="Gujja S."/>
            <person name="Heilman E."/>
            <person name="Heiman D."/>
            <person name="Howarth C."/>
            <person name="Mehta T."/>
            <person name="Neiman D."/>
            <person name="Pearson M."/>
            <person name="Roberts A."/>
            <person name="Saif S."/>
            <person name="Shea T."/>
            <person name="Shenoy N."/>
            <person name="Sisk P."/>
            <person name="Stolte C."/>
            <person name="Sykes S."/>
            <person name="White J."/>
            <person name="Yandava C."/>
            <person name="Burger G."/>
            <person name="Gray M.W."/>
            <person name="Holland P.W.H."/>
            <person name="King N."/>
            <person name="Lang F.B.F."/>
            <person name="Roger A.J."/>
            <person name="Ruiz-Trillo I."/>
            <person name="Haas B."/>
            <person name="Nusbaum C."/>
            <person name="Birren B."/>
        </authorList>
    </citation>
    <scope>NUCLEOTIDE SEQUENCE [LARGE SCALE GENOMIC DNA]</scope>
    <source>
        <strain evidence="7 8">JP610</strain>
    </source>
</reference>
<dbReference type="PROSITE" id="PS00189">
    <property type="entry name" value="LIPOYL"/>
    <property type="match status" value="1"/>
</dbReference>
<dbReference type="RefSeq" id="XP_014159191.1">
    <property type="nucleotide sequence ID" value="XM_014303716.1"/>
</dbReference>
<dbReference type="OrthoDB" id="10264154at2759"/>
<dbReference type="GeneID" id="25903016"/>
<dbReference type="GO" id="GO:0005960">
    <property type="term" value="C:glycine cleavage complex"/>
    <property type="evidence" value="ECO:0007669"/>
    <property type="project" value="UniProtKB-UniRule"/>
</dbReference>
<dbReference type="Gene3D" id="2.40.50.100">
    <property type="match status" value="1"/>
</dbReference>
<feature type="modified residue" description="N6-lipoyllysine" evidence="4">
    <location>
        <position position="91"/>
    </location>
</feature>
<sequence>MYGLLSQQVRRTLGAPLAPNTVRMASVLRSYASVMKYTKEHEWLRIEDDQATIGITDYAQNSLGDLVYIEMPEVGATFEQSDDMGVVESVKAASDVYAPISGVILEVNEKAAATPSIINKEAETNGWLVKMKITEPNQLTALLDAETYASFCKED</sequence>
<evidence type="ECO:0000256" key="1">
    <source>
        <dbReference type="ARBA" id="ARBA00009249"/>
    </source>
</evidence>
<evidence type="ECO:0000256" key="4">
    <source>
        <dbReference type="PIRSR" id="PIRSR617453-50"/>
    </source>
</evidence>
<protein>
    <recommendedName>
        <fullName evidence="5">Glycine cleavage system H protein</fullName>
    </recommendedName>
</protein>
<dbReference type="HAMAP" id="MF_00272">
    <property type="entry name" value="GcvH"/>
    <property type="match status" value="1"/>
</dbReference>
<keyword evidence="2 4" id="KW-0450">Lipoyl</keyword>
<comment type="subunit">
    <text evidence="5">The glycine cleavage system is composed of four proteins: P, T, L and H.</text>
</comment>
<dbReference type="PANTHER" id="PTHR11715:SF3">
    <property type="entry name" value="GLYCINE CLEAVAGE SYSTEM H PROTEIN-RELATED"/>
    <property type="match status" value="1"/>
</dbReference>
<evidence type="ECO:0000256" key="5">
    <source>
        <dbReference type="RuleBase" id="RU364055"/>
    </source>
</evidence>
<dbReference type="Pfam" id="PF01597">
    <property type="entry name" value="GCV_H"/>
    <property type="match status" value="1"/>
</dbReference>
<evidence type="ECO:0000313" key="8">
    <source>
        <dbReference type="Proteomes" id="UP000054560"/>
    </source>
</evidence>
<dbReference type="NCBIfam" id="TIGR00527">
    <property type="entry name" value="gcvH"/>
    <property type="match status" value="1"/>
</dbReference>
<dbReference type="InterPro" id="IPR011053">
    <property type="entry name" value="Single_hybrid_motif"/>
</dbReference>
<dbReference type="GO" id="GO:0019464">
    <property type="term" value="P:glycine decarboxylation via glycine cleavage system"/>
    <property type="evidence" value="ECO:0007669"/>
    <property type="project" value="UniProtKB-UniRule"/>
</dbReference>
<dbReference type="PANTHER" id="PTHR11715">
    <property type="entry name" value="GLYCINE CLEAVAGE SYSTEM H PROTEIN"/>
    <property type="match status" value="1"/>
</dbReference>
<comment type="subcellular location">
    <subcellularLocation>
        <location evidence="5">Mitochondrion</location>
    </subcellularLocation>
</comment>
<organism evidence="7 8">
    <name type="scientific">Sphaeroforma arctica JP610</name>
    <dbReference type="NCBI Taxonomy" id="667725"/>
    <lineage>
        <taxon>Eukaryota</taxon>
        <taxon>Ichthyosporea</taxon>
        <taxon>Ichthyophonida</taxon>
        <taxon>Sphaeroforma</taxon>
    </lineage>
</organism>
<gene>
    <name evidence="7" type="ORF">SARC_02512</name>
</gene>
<comment type="function">
    <text evidence="5">The H protein shuttles the methylamine group of glycine from the P protein to the T protein.</text>
</comment>
<dbReference type="EMBL" id="KQ241710">
    <property type="protein sequence ID" value="KNC85289.1"/>
    <property type="molecule type" value="Genomic_DNA"/>
</dbReference>
<dbReference type="InterPro" id="IPR000089">
    <property type="entry name" value="Biotin_lipoyl"/>
</dbReference>
<dbReference type="SUPFAM" id="SSF51230">
    <property type="entry name" value="Single hybrid motif"/>
    <property type="match status" value="1"/>
</dbReference>
<dbReference type="InterPro" id="IPR017453">
    <property type="entry name" value="GCV_H_sub"/>
</dbReference>
<dbReference type="NCBIfam" id="NF002270">
    <property type="entry name" value="PRK01202.1"/>
    <property type="match status" value="1"/>
</dbReference>
<dbReference type="GO" id="GO:0009249">
    <property type="term" value="P:protein lipoylation"/>
    <property type="evidence" value="ECO:0007669"/>
    <property type="project" value="TreeGrafter"/>
</dbReference>
<dbReference type="STRING" id="667725.A0A0L0G8P9"/>
<dbReference type="CDD" id="cd06848">
    <property type="entry name" value="GCS_H"/>
    <property type="match status" value="1"/>
</dbReference>
<keyword evidence="5" id="KW-0496">Mitochondrion</keyword>
<dbReference type="PROSITE" id="PS50968">
    <property type="entry name" value="BIOTINYL_LIPOYL"/>
    <property type="match status" value="1"/>
</dbReference>
<keyword evidence="8" id="KW-1185">Reference proteome</keyword>
<dbReference type="GO" id="GO:0005739">
    <property type="term" value="C:mitochondrion"/>
    <property type="evidence" value="ECO:0007669"/>
    <property type="project" value="UniProtKB-SubCell"/>
</dbReference>
<evidence type="ECO:0000256" key="2">
    <source>
        <dbReference type="ARBA" id="ARBA00022823"/>
    </source>
</evidence>
<comment type="similarity">
    <text evidence="1 5">Belongs to the GcvH family.</text>
</comment>
<accession>A0A0L0G8P9</accession>
<dbReference type="Proteomes" id="UP000054560">
    <property type="component" value="Unassembled WGS sequence"/>
</dbReference>
<evidence type="ECO:0000259" key="6">
    <source>
        <dbReference type="PROSITE" id="PS50968"/>
    </source>
</evidence>
<dbReference type="InterPro" id="IPR002930">
    <property type="entry name" value="GCV_H"/>
</dbReference>
<dbReference type="InterPro" id="IPR033753">
    <property type="entry name" value="GCV_H/Fam206"/>
</dbReference>